<organism evidence="1">
    <name type="scientific">Ixodes ricinus</name>
    <name type="common">Common tick</name>
    <name type="synonym">Acarus ricinus</name>
    <dbReference type="NCBI Taxonomy" id="34613"/>
    <lineage>
        <taxon>Eukaryota</taxon>
        <taxon>Metazoa</taxon>
        <taxon>Ecdysozoa</taxon>
        <taxon>Arthropoda</taxon>
        <taxon>Chelicerata</taxon>
        <taxon>Arachnida</taxon>
        <taxon>Acari</taxon>
        <taxon>Parasitiformes</taxon>
        <taxon>Ixodida</taxon>
        <taxon>Ixodoidea</taxon>
        <taxon>Ixodidae</taxon>
        <taxon>Ixodinae</taxon>
        <taxon>Ixodes</taxon>
    </lineage>
</organism>
<reference evidence="1" key="1">
    <citation type="submission" date="2019-12" db="EMBL/GenBank/DDBJ databases">
        <title>An insight into the sialome of adult female Ixodes ricinus ticks feeding for 6 days.</title>
        <authorList>
            <person name="Perner J."/>
            <person name="Ribeiro J.M.C."/>
        </authorList>
    </citation>
    <scope>NUCLEOTIDE SEQUENCE</scope>
    <source>
        <strain evidence="1">Semi-engorged</strain>
        <tissue evidence="1">Salivary glands</tissue>
    </source>
</reference>
<sequence>MVESSTGSFLIATALSQCPSECCPEVDALPWSPDCMLWLAEVNRKSSGSSFARTRVVWPTFWCSWEKYGSSASAQSQLSEVEADEDSSTGSCLIAIGSSHRPSTCRLKRGIPSQFSGSSSPSPVGVGSISSDSFCIFTERLASSRFPV</sequence>
<proteinExistence type="predicted"/>
<protein>
    <submittedName>
        <fullName evidence="1">Uncharacterized protein</fullName>
    </submittedName>
</protein>
<dbReference type="EMBL" id="GIFC01011499">
    <property type="protein sequence ID" value="MXU93582.1"/>
    <property type="molecule type" value="Transcribed_RNA"/>
</dbReference>
<name>A0A6B0UV75_IXORI</name>
<dbReference type="AlphaFoldDB" id="A0A6B0UV75"/>
<evidence type="ECO:0000313" key="1">
    <source>
        <dbReference type="EMBL" id="MXU93582.1"/>
    </source>
</evidence>
<accession>A0A6B0UV75</accession>